<accession>A0A095SJA4</accession>
<proteinExistence type="predicted"/>
<dbReference type="Pfam" id="PF21842">
    <property type="entry name" value="DUF6901"/>
    <property type="match status" value="1"/>
</dbReference>
<dbReference type="OrthoDB" id="9813686at2"/>
<reference evidence="1 2" key="1">
    <citation type="submission" date="2012-09" db="EMBL/GenBank/DDBJ databases">
        <title>Genome Sequence of alkane-degrading Bacterium Alcanivorax sp. 19-m-6.</title>
        <authorList>
            <person name="Lai Q."/>
            <person name="Shao Z."/>
        </authorList>
    </citation>
    <scope>NUCLEOTIDE SEQUENCE [LARGE SCALE GENOMIC DNA]</scope>
    <source>
        <strain evidence="1 2">19-m-6</strain>
    </source>
</reference>
<comment type="caution">
    <text evidence="1">The sequence shown here is derived from an EMBL/GenBank/DDBJ whole genome shotgun (WGS) entry which is preliminary data.</text>
</comment>
<name>A0A095SJA4_9GAMM</name>
<protein>
    <submittedName>
        <fullName evidence="1">Uncharacterized protein</fullName>
    </submittedName>
</protein>
<gene>
    <name evidence="1" type="ORF">Y5S_02107</name>
</gene>
<dbReference type="InterPro" id="IPR054196">
    <property type="entry name" value="DUF6901"/>
</dbReference>
<evidence type="ECO:0000313" key="1">
    <source>
        <dbReference type="EMBL" id="KGD64741.1"/>
    </source>
</evidence>
<dbReference type="STRING" id="1177154.Y5S_02107"/>
<dbReference type="RefSeq" id="WP_052041526.1">
    <property type="nucleotide sequence ID" value="NZ_ARXV01000007.1"/>
</dbReference>
<dbReference type="Proteomes" id="UP000029444">
    <property type="component" value="Unassembled WGS sequence"/>
</dbReference>
<sequence>MQPDILYRIQDANGTDVRIPIHLQEDHSIAVPDDFSPPAWAKLDYCQCSHCPLTTDTHAYCPIARNLAYLLPRLPSGESYRTISLEVKTEPRNYQQDTTLQRALGSLFGLICASSDCPHTRFLRPMARFHLPLSSHTETLVRSTSLYLLQQIVQNREGEQASLAGLNERYQTLNELNQCFVKRFHDRNLSDAPVNAMVLLKTIAQHLNWNLEDDLSELAPLFGTTEPGGSTNRFSQGSG</sequence>
<organism evidence="1 2">
    <name type="scientific">Alcanivorax nanhaiticus</name>
    <dbReference type="NCBI Taxonomy" id="1177154"/>
    <lineage>
        <taxon>Bacteria</taxon>
        <taxon>Pseudomonadati</taxon>
        <taxon>Pseudomonadota</taxon>
        <taxon>Gammaproteobacteria</taxon>
        <taxon>Oceanospirillales</taxon>
        <taxon>Alcanivoracaceae</taxon>
        <taxon>Alcanivorax</taxon>
    </lineage>
</organism>
<keyword evidence="2" id="KW-1185">Reference proteome</keyword>
<dbReference type="AlphaFoldDB" id="A0A095SJA4"/>
<dbReference type="EMBL" id="ARXV01000007">
    <property type="protein sequence ID" value="KGD64741.1"/>
    <property type="molecule type" value="Genomic_DNA"/>
</dbReference>
<dbReference type="PATRIC" id="fig|1177154.3.peg.2144"/>
<dbReference type="eggNOG" id="ENOG502ZBJ2">
    <property type="taxonomic scope" value="Bacteria"/>
</dbReference>
<evidence type="ECO:0000313" key="2">
    <source>
        <dbReference type="Proteomes" id="UP000029444"/>
    </source>
</evidence>